<dbReference type="InterPro" id="IPR038870">
    <property type="entry name" value="UBAP1"/>
</dbReference>
<evidence type="ECO:0000313" key="3">
    <source>
        <dbReference type="Ensembl" id="ENSGMOP00000031802.1"/>
    </source>
</evidence>
<dbReference type="PROSITE" id="PS50030">
    <property type="entry name" value="UBA"/>
    <property type="match status" value="1"/>
</dbReference>
<dbReference type="AlphaFoldDB" id="A0A8C5AK10"/>
<dbReference type="GO" id="GO:0000813">
    <property type="term" value="C:ESCRT I complex"/>
    <property type="evidence" value="ECO:0007669"/>
    <property type="project" value="InterPro"/>
</dbReference>
<dbReference type="InterPro" id="IPR042575">
    <property type="entry name" value="UBAP1_C"/>
</dbReference>
<dbReference type="InterPro" id="IPR015940">
    <property type="entry name" value="UBA"/>
</dbReference>
<accession>A0A8C5AK10</accession>
<dbReference type="Proteomes" id="UP000694546">
    <property type="component" value="Chromosome 9"/>
</dbReference>
<feature type="domain" description="UBA" evidence="2">
    <location>
        <begin position="201"/>
        <end position="248"/>
    </location>
</feature>
<organism evidence="3 4">
    <name type="scientific">Gadus morhua</name>
    <name type="common">Atlantic cod</name>
    <dbReference type="NCBI Taxonomy" id="8049"/>
    <lineage>
        <taxon>Eukaryota</taxon>
        <taxon>Metazoa</taxon>
        <taxon>Chordata</taxon>
        <taxon>Craniata</taxon>
        <taxon>Vertebrata</taxon>
        <taxon>Euteleostomi</taxon>
        <taxon>Actinopterygii</taxon>
        <taxon>Neopterygii</taxon>
        <taxon>Teleostei</taxon>
        <taxon>Neoteleostei</taxon>
        <taxon>Acanthomorphata</taxon>
        <taxon>Zeiogadaria</taxon>
        <taxon>Gadariae</taxon>
        <taxon>Gadiformes</taxon>
        <taxon>Gadoidei</taxon>
        <taxon>Gadidae</taxon>
        <taxon>Gadus</taxon>
    </lineage>
</organism>
<proteinExistence type="predicted"/>
<sequence length="250" mass="27753">MARLPGAEAPQASVLPSVLHDVQRPSGGLLGRSEEERPAGPRPSAPEPQPERRRHPAPAPPHGPLPHPQPRRRGRILGGRRGLLHRRRGPPLCGQRALQQLFPKGHAPQIQGAPRRLLLVGPRGVSFDHSEELLSALSEDERELLGAVTRKGFPLRKAILALQKTAYRNPEQILSYLGATSHLCELGYEESQVEEALEMFQNSESKASEFLRVLTQFQEMGFQQSAIKAVLLVHENNRERALEELMTHTA</sequence>
<dbReference type="CDD" id="cd14316">
    <property type="entry name" value="UBA2_UBAP1_like"/>
    <property type="match status" value="1"/>
</dbReference>
<feature type="region of interest" description="Disordered" evidence="1">
    <location>
        <begin position="1"/>
        <end position="75"/>
    </location>
</feature>
<evidence type="ECO:0000313" key="4">
    <source>
        <dbReference type="Proteomes" id="UP000694546"/>
    </source>
</evidence>
<name>A0A8C5AK10_GADMO</name>
<dbReference type="PANTHER" id="PTHR15960:SF3">
    <property type="entry name" value="UBIQUITIN-ASSOCIATED PROTEIN 1-LIKE"/>
    <property type="match status" value="1"/>
</dbReference>
<dbReference type="GO" id="GO:0043162">
    <property type="term" value="P:ubiquitin-dependent protein catabolic process via the multivesicular body sorting pathway"/>
    <property type="evidence" value="ECO:0007669"/>
    <property type="project" value="InterPro"/>
</dbReference>
<protein>
    <recommendedName>
        <fullName evidence="2">UBA domain-containing protein</fullName>
    </recommendedName>
</protein>
<dbReference type="PANTHER" id="PTHR15960">
    <property type="entry name" value="LD44032P"/>
    <property type="match status" value="1"/>
</dbReference>
<reference evidence="3" key="2">
    <citation type="submission" date="2025-09" db="UniProtKB">
        <authorList>
            <consortium name="Ensembl"/>
        </authorList>
    </citation>
    <scope>IDENTIFICATION</scope>
</reference>
<keyword evidence="4" id="KW-1185">Reference proteome</keyword>
<dbReference type="Ensembl" id="ENSGMOT00000071714.1">
    <property type="protein sequence ID" value="ENSGMOP00000031802.1"/>
    <property type="gene ID" value="ENSGMOG00000034679.1"/>
</dbReference>
<dbReference type="InterPro" id="IPR009060">
    <property type="entry name" value="UBA-like_sf"/>
</dbReference>
<dbReference type="GeneTree" id="ENSGT00390000008092"/>
<evidence type="ECO:0000259" key="2">
    <source>
        <dbReference type="PROSITE" id="PS50030"/>
    </source>
</evidence>
<dbReference type="GO" id="GO:0043130">
    <property type="term" value="F:ubiquitin binding"/>
    <property type="evidence" value="ECO:0007669"/>
    <property type="project" value="InterPro"/>
</dbReference>
<dbReference type="Pfam" id="PF21267">
    <property type="entry name" value="UBAP-1_UBA2"/>
    <property type="match status" value="1"/>
</dbReference>
<dbReference type="SUPFAM" id="SSF46934">
    <property type="entry name" value="UBA-like"/>
    <property type="match status" value="1"/>
</dbReference>
<evidence type="ECO:0000256" key="1">
    <source>
        <dbReference type="SAM" id="MobiDB-lite"/>
    </source>
</evidence>
<dbReference type="Gene3D" id="1.20.120.1920">
    <property type="entry name" value="UBAP1 SOUBA domain"/>
    <property type="match status" value="1"/>
</dbReference>
<dbReference type="InterPro" id="IPR049467">
    <property type="entry name" value="UBAP-1-like_UBA2"/>
</dbReference>
<reference evidence="3" key="1">
    <citation type="submission" date="2025-08" db="UniProtKB">
        <authorList>
            <consortium name="Ensembl"/>
        </authorList>
    </citation>
    <scope>IDENTIFICATION</scope>
</reference>
<feature type="compositionally biased region" description="Pro residues" evidence="1">
    <location>
        <begin position="57"/>
        <end position="68"/>
    </location>
</feature>